<keyword evidence="1" id="KW-0812">Transmembrane</keyword>
<organism evidence="2 3">
    <name type="scientific">Phyllosticta citriasiana</name>
    <dbReference type="NCBI Taxonomy" id="595635"/>
    <lineage>
        <taxon>Eukaryota</taxon>
        <taxon>Fungi</taxon>
        <taxon>Dikarya</taxon>
        <taxon>Ascomycota</taxon>
        <taxon>Pezizomycotina</taxon>
        <taxon>Dothideomycetes</taxon>
        <taxon>Dothideomycetes incertae sedis</taxon>
        <taxon>Botryosphaeriales</taxon>
        <taxon>Phyllostictaceae</taxon>
        <taxon>Phyllosticta</taxon>
    </lineage>
</organism>
<comment type="caution">
    <text evidence="2">The sequence shown here is derived from an EMBL/GenBank/DDBJ whole genome shotgun (WGS) entry which is preliminary data.</text>
</comment>
<evidence type="ECO:0000256" key="1">
    <source>
        <dbReference type="SAM" id="Phobius"/>
    </source>
</evidence>
<keyword evidence="3" id="KW-1185">Reference proteome</keyword>
<gene>
    <name evidence="2" type="ORF">IWZ03DRAFT_367702</name>
</gene>
<name>A0ABR1L0N6_9PEZI</name>
<evidence type="ECO:0000313" key="3">
    <source>
        <dbReference type="Proteomes" id="UP001363622"/>
    </source>
</evidence>
<feature type="transmembrane region" description="Helical" evidence="1">
    <location>
        <begin position="25"/>
        <end position="45"/>
    </location>
</feature>
<sequence>MGRNHGSRRERSGLFLRLSMPPRSWLVLVFYSLLLPLVMAMSMMIGHKRRVQRCGGLVSITTAKTMSQVPFCHTAPRADSQSSARLTSRITRRLNPSRLVSPYSSQPVIRRCAVAAVMLPPNNPHPHPLPCSRQTDV</sequence>
<reference evidence="2 3" key="1">
    <citation type="submission" date="2024-04" db="EMBL/GenBank/DDBJ databases">
        <title>Phyllosticta paracitricarpa is synonymous to the EU quarantine fungus P. citricarpa based on phylogenomic analyses.</title>
        <authorList>
            <consortium name="Lawrence Berkeley National Laboratory"/>
            <person name="Van Ingen-Buijs V.A."/>
            <person name="Van Westerhoven A.C."/>
            <person name="Haridas S."/>
            <person name="Skiadas P."/>
            <person name="Martin F."/>
            <person name="Groenewald J.Z."/>
            <person name="Crous P.W."/>
            <person name="Seidl M.F."/>
        </authorList>
    </citation>
    <scope>NUCLEOTIDE SEQUENCE [LARGE SCALE GENOMIC DNA]</scope>
    <source>
        <strain evidence="2 3">CBS 123371</strain>
    </source>
</reference>
<proteinExistence type="predicted"/>
<accession>A0ABR1L0N6</accession>
<keyword evidence="1" id="KW-1133">Transmembrane helix</keyword>
<protein>
    <submittedName>
        <fullName evidence="2">Uncharacterized protein</fullName>
    </submittedName>
</protein>
<evidence type="ECO:0000313" key="2">
    <source>
        <dbReference type="EMBL" id="KAK7524642.1"/>
    </source>
</evidence>
<dbReference type="Proteomes" id="UP001363622">
    <property type="component" value="Unassembled WGS sequence"/>
</dbReference>
<dbReference type="EMBL" id="JBBPHU010000001">
    <property type="protein sequence ID" value="KAK7524642.1"/>
    <property type="molecule type" value="Genomic_DNA"/>
</dbReference>
<keyword evidence="1" id="KW-0472">Membrane</keyword>